<evidence type="ECO:0000256" key="13">
    <source>
        <dbReference type="SAM" id="Phobius"/>
    </source>
</evidence>
<reference evidence="14 15" key="1">
    <citation type="submission" date="2016-03" db="EMBL/GenBank/DDBJ databases">
        <authorList>
            <person name="Devillers H."/>
        </authorList>
    </citation>
    <scope>NUCLEOTIDE SEQUENCE [LARGE SCALE GENOMIC DNA]</scope>
    <source>
        <strain evidence="14">CBS 6772</strain>
    </source>
</reference>
<evidence type="ECO:0000256" key="11">
    <source>
        <dbReference type="ARBA" id="ARBA00023136"/>
    </source>
</evidence>
<dbReference type="GO" id="GO:0005789">
    <property type="term" value="C:endoplasmic reticulum membrane"/>
    <property type="evidence" value="ECO:0007669"/>
    <property type="project" value="UniProtKB-SubCell"/>
</dbReference>
<evidence type="ECO:0000256" key="6">
    <source>
        <dbReference type="ARBA" id="ARBA00022448"/>
    </source>
</evidence>
<evidence type="ECO:0000256" key="1">
    <source>
        <dbReference type="ARBA" id="ARBA00002732"/>
    </source>
</evidence>
<keyword evidence="15" id="KW-1185">Reference proteome</keyword>
<keyword evidence="11 13" id="KW-0472">Membrane</keyword>
<keyword evidence="8" id="KW-0256">Endoplasmic reticulum</keyword>
<dbReference type="PANTHER" id="PTHR35329:SF2">
    <property type="entry name" value="CHITIN SYNTHASE EXPORT CHAPERONE"/>
    <property type="match status" value="1"/>
</dbReference>
<dbReference type="AlphaFoldDB" id="A0A1G4MJH1"/>
<keyword evidence="10 13" id="KW-1133">Transmembrane helix</keyword>
<evidence type="ECO:0000313" key="15">
    <source>
        <dbReference type="Proteomes" id="UP000190831"/>
    </source>
</evidence>
<comment type="similarity">
    <text evidence="3">Belongs to the CHS7 family.</text>
</comment>
<proteinExistence type="inferred from homology"/>
<dbReference type="OrthoDB" id="2189463at2759"/>
<keyword evidence="9" id="KW-0653">Protein transport</keyword>
<dbReference type="GO" id="GO:0006457">
    <property type="term" value="P:protein folding"/>
    <property type="evidence" value="ECO:0007669"/>
    <property type="project" value="TreeGrafter"/>
</dbReference>
<evidence type="ECO:0000256" key="5">
    <source>
        <dbReference type="ARBA" id="ARBA00018354"/>
    </source>
</evidence>
<evidence type="ECO:0000256" key="12">
    <source>
        <dbReference type="ARBA" id="ARBA00023316"/>
    </source>
</evidence>
<dbReference type="EMBL" id="LT598491">
    <property type="protein sequence ID" value="SCW04018.1"/>
    <property type="molecule type" value="Genomic_DNA"/>
</dbReference>
<gene>
    <name evidence="14" type="ORF">LAFE_0H04104G</name>
</gene>
<feature type="transmembrane region" description="Helical" evidence="13">
    <location>
        <begin position="236"/>
        <end position="255"/>
    </location>
</feature>
<sequence>MGFGDFAAICSKTPLPLCSVIKSSKHLLLSTDTRIDDFNPQDLKVGILPQCYARSIDVANTVVFEVGNAFVNIGALGVILFMIYSTRQKYTAIGRSEYGFFFELCLVLIVFTLIVDCGVSSPGSGSYSYFVAVQIGLAGACCWGMSVLGLLGFRIWEDGTRRAMLLMRGISLVGFIINFLVAIFTFRNWHSSSSTSTNTMALFVVMYLLNAIIVFFFIMCELVVSLFIIGNPWAAGSTLLGVFFFIVGQVLTYAFSTTICNGVKHYIDGLFFGSMCNLFALMMVYKTWDMTTDDDLEFSVSVNADNEVMYYSDGKF</sequence>
<feature type="transmembrane region" description="Helical" evidence="13">
    <location>
        <begin position="98"/>
        <end position="115"/>
    </location>
</feature>
<dbReference type="InterPro" id="IPR022057">
    <property type="entry name" value="Chs7"/>
</dbReference>
<evidence type="ECO:0000256" key="10">
    <source>
        <dbReference type="ARBA" id="ARBA00022989"/>
    </source>
</evidence>
<comment type="function">
    <text evidence="1">Chaperone required for the export of the chitin synthase CHS3 from the endoplasmic reticulum.</text>
</comment>
<protein>
    <recommendedName>
        <fullName evidence="5">Chitin synthase export chaperone</fullName>
    </recommendedName>
</protein>
<feature type="transmembrane region" description="Helical" evidence="13">
    <location>
        <begin position="165"/>
        <end position="186"/>
    </location>
</feature>
<feature type="transmembrane region" description="Helical" evidence="13">
    <location>
        <begin position="69"/>
        <end position="86"/>
    </location>
</feature>
<comment type="subunit">
    <text evidence="4">Interacts with CHS3.</text>
</comment>
<dbReference type="GO" id="GO:0015031">
    <property type="term" value="P:protein transport"/>
    <property type="evidence" value="ECO:0007669"/>
    <property type="project" value="UniProtKB-KW"/>
</dbReference>
<evidence type="ECO:0000256" key="7">
    <source>
        <dbReference type="ARBA" id="ARBA00022692"/>
    </source>
</evidence>
<evidence type="ECO:0000256" key="4">
    <source>
        <dbReference type="ARBA" id="ARBA00011864"/>
    </source>
</evidence>
<evidence type="ECO:0000313" key="14">
    <source>
        <dbReference type="EMBL" id="SCW04018.1"/>
    </source>
</evidence>
<evidence type="ECO:0000256" key="8">
    <source>
        <dbReference type="ARBA" id="ARBA00022824"/>
    </source>
</evidence>
<dbReference type="Pfam" id="PF12271">
    <property type="entry name" value="Chs7"/>
    <property type="match status" value="1"/>
</dbReference>
<organism evidence="14 15">
    <name type="scientific">Lachancea fermentati</name>
    <name type="common">Zygosaccharomyces fermentati</name>
    <dbReference type="NCBI Taxonomy" id="4955"/>
    <lineage>
        <taxon>Eukaryota</taxon>
        <taxon>Fungi</taxon>
        <taxon>Dikarya</taxon>
        <taxon>Ascomycota</taxon>
        <taxon>Saccharomycotina</taxon>
        <taxon>Saccharomycetes</taxon>
        <taxon>Saccharomycetales</taxon>
        <taxon>Saccharomycetaceae</taxon>
        <taxon>Lachancea</taxon>
    </lineage>
</organism>
<dbReference type="OMA" id="TVWEVKD"/>
<keyword evidence="12" id="KW-0961">Cell wall biogenesis/degradation</keyword>
<dbReference type="GO" id="GO:0051082">
    <property type="term" value="F:unfolded protein binding"/>
    <property type="evidence" value="ECO:0007669"/>
    <property type="project" value="TreeGrafter"/>
</dbReference>
<keyword evidence="6" id="KW-0813">Transport</keyword>
<dbReference type="STRING" id="4955.A0A1G4MJH1"/>
<feature type="transmembrane region" description="Helical" evidence="13">
    <location>
        <begin position="127"/>
        <end position="153"/>
    </location>
</feature>
<dbReference type="Proteomes" id="UP000190831">
    <property type="component" value="Chromosome H"/>
</dbReference>
<feature type="transmembrane region" description="Helical" evidence="13">
    <location>
        <begin position="267"/>
        <end position="285"/>
    </location>
</feature>
<comment type="subcellular location">
    <subcellularLocation>
        <location evidence="2">Endoplasmic reticulum membrane</location>
        <topology evidence="2">Multi-pass membrane protein</topology>
    </subcellularLocation>
</comment>
<evidence type="ECO:0000256" key="2">
    <source>
        <dbReference type="ARBA" id="ARBA00004477"/>
    </source>
</evidence>
<evidence type="ECO:0000256" key="3">
    <source>
        <dbReference type="ARBA" id="ARBA00009274"/>
    </source>
</evidence>
<accession>A0A1G4MJH1</accession>
<feature type="transmembrane region" description="Helical" evidence="13">
    <location>
        <begin position="206"/>
        <end position="229"/>
    </location>
</feature>
<name>A0A1G4MJH1_LACFM</name>
<dbReference type="PANTHER" id="PTHR35329">
    <property type="entry name" value="CHITIN SYNTHASE EXPORT CHAPERONE"/>
    <property type="match status" value="1"/>
</dbReference>
<evidence type="ECO:0000256" key="9">
    <source>
        <dbReference type="ARBA" id="ARBA00022927"/>
    </source>
</evidence>
<dbReference type="GO" id="GO:0071555">
    <property type="term" value="P:cell wall organization"/>
    <property type="evidence" value="ECO:0007669"/>
    <property type="project" value="UniProtKB-KW"/>
</dbReference>
<keyword evidence="7 13" id="KW-0812">Transmembrane</keyword>